<feature type="transmembrane region" description="Helical" evidence="5">
    <location>
        <begin position="53"/>
        <end position="72"/>
    </location>
</feature>
<evidence type="ECO:0000313" key="7">
    <source>
        <dbReference type="EMBL" id="MCD1295828.1"/>
    </source>
</evidence>
<dbReference type="Pfam" id="PF00924">
    <property type="entry name" value="MS_channel_2nd"/>
    <property type="match status" value="1"/>
</dbReference>
<dbReference type="GO" id="GO:0016020">
    <property type="term" value="C:membrane"/>
    <property type="evidence" value="ECO:0007669"/>
    <property type="project" value="UniProtKB-SubCell"/>
</dbReference>
<evidence type="ECO:0000256" key="4">
    <source>
        <dbReference type="ARBA" id="ARBA00023136"/>
    </source>
</evidence>
<dbReference type="AlphaFoldDB" id="A0AAP2W6Y1"/>
<dbReference type="Proteomes" id="UP001320159">
    <property type="component" value="Unassembled WGS sequence"/>
</dbReference>
<evidence type="ECO:0000259" key="6">
    <source>
        <dbReference type="Pfam" id="PF00924"/>
    </source>
</evidence>
<evidence type="ECO:0000256" key="2">
    <source>
        <dbReference type="ARBA" id="ARBA00022692"/>
    </source>
</evidence>
<evidence type="ECO:0000256" key="3">
    <source>
        <dbReference type="ARBA" id="ARBA00022989"/>
    </source>
</evidence>
<feature type="domain" description="Mechanosensitive ion channel MscS" evidence="6">
    <location>
        <begin position="95"/>
        <end position="162"/>
    </location>
</feature>
<dbReference type="PANTHER" id="PTHR30221:SF1">
    <property type="entry name" value="SMALL-CONDUCTANCE MECHANOSENSITIVE CHANNEL"/>
    <property type="match status" value="1"/>
</dbReference>
<dbReference type="EMBL" id="PGCK01000011">
    <property type="protein sequence ID" value="MCD1295828.1"/>
    <property type="molecule type" value="Genomic_DNA"/>
</dbReference>
<name>A0AAP2W6Y1_9EURY</name>
<dbReference type="GO" id="GO:0008381">
    <property type="term" value="F:mechanosensitive monoatomic ion channel activity"/>
    <property type="evidence" value="ECO:0007669"/>
    <property type="project" value="InterPro"/>
</dbReference>
<proteinExistence type="predicted"/>
<protein>
    <submittedName>
        <fullName evidence="7">Small-conductance mechanosensitive channel</fullName>
    </submittedName>
</protein>
<dbReference type="SUPFAM" id="SSF50182">
    <property type="entry name" value="Sm-like ribonucleoproteins"/>
    <property type="match status" value="1"/>
</dbReference>
<feature type="transmembrane region" description="Helical" evidence="5">
    <location>
        <begin position="15"/>
        <end position="32"/>
    </location>
</feature>
<keyword evidence="2 5" id="KW-0812">Transmembrane</keyword>
<dbReference type="InterPro" id="IPR045275">
    <property type="entry name" value="MscS_archaea/bacteria_type"/>
</dbReference>
<gene>
    <name evidence="7" type="ORF">CUJ83_12565</name>
</gene>
<organism evidence="7 8">
    <name type="scientific">Methanooceanicella nereidis</name>
    <dbReference type="NCBI Taxonomy" id="2052831"/>
    <lineage>
        <taxon>Archaea</taxon>
        <taxon>Methanobacteriati</taxon>
        <taxon>Methanobacteriota</taxon>
        <taxon>Stenosarchaea group</taxon>
        <taxon>Methanomicrobia</taxon>
        <taxon>Methanocellales</taxon>
        <taxon>Methanocellaceae</taxon>
        <taxon>Methanooceanicella</taxon>
    </lineage>
</organism>
<accession>A0AAP2W6Y1</accession>
<keyword evidence="4 5" id="KW-0472">Membrane</keyword>
<evidence type="ECO:0000256" key="1">
    <source>
        <dbReference type="ARBA" id="ARBA00004370"/>
    </source>
</evidence>
<comment type="caution">
    <text evidence="7">The sequence shown here is derived from an EMBL/GenBank/DDBJ whole genome shotgun (WGS) entry which is preliminary data.</text>
</comment>
<dbReference type="PANTHER" id="PTHR30221">
    <property type="entry name" value="SMALL-CONDUCTANCE MECHANOSENSITIVE CHANNEL"/>
    <property type="match status" value="1"/>
</dbReference>
<reference evidence="7 8" key="1">
    <citation type="submission" date="2017-11" db="EMBL/GenBank/DDBJ databases">
        <title>Isolation and Characterization of Family Methanocellaceae Species from Potential Methane Hydrate Area Offshore Southwestern Taiwan.</title>
        <authorList>
            <person name="Zhang W.-L."/>
            <person name="Chen W.-C."/>
            <person name="Lai M.-C."/>
            <person name="Chen S.-C."/>
        </authorList>
    </citation>
    <scope>NUCLEOTIDE SEQUENCE [LARGE SCALE GENOMIC DNA]</scope>
    <source>
        <strain evidence="7 8">CWC-04</strain>
    </source>
</reference>
<keyword evidence="3 5" id="KW-1133">Transmembrane helix</keyword>
<comment type="subcellular location">
    <subcellularLocation>
        <location evidence="1">Membrane</location>
    </subcellularLocation>
</comment>
<sequence>MVLEIGDMAFQTDKIVLIIGIILVSIIAKLISDWVVKHIFVEYPDDTKESMRLIFTVLIIYVGITLLVYIIITNSMFLLVMLALLTITVLYTAKDFIKDFFTRISLLTVKAFGIGDYIDVIGQKGRVLKIGSLYTMLRRDDNSIICIPNEIIVRSMVINYTKADYIKLQESFTVNVEEQDITKVYSRITEELDIFGYRRAKILHSQTPEGMRFAVTINLEDAASISNDTSNLHKALNIVRGEFVSD</sequence>
<evidence type="ECO:0000256" key="5">
    <source>
        <dbReference type="SAM" id="Phobius"/>
    </source>
</evidence>
<dbReference type="InterPro" id="IPR023408">
    <property type="entry name" value="MscS_beta-dom_sf"/>
</dbReference>
<dbReference type="InterPro" id="IPR006685">
    <property type="entry name" value="MscS_channel_2nd"/>
</dbReference>
<feature type="transmembrane region" description="Helical" evidence="5">
    <location>
        <begin position="78"/>
        <end position="97"/>
    </location>
</feature>
<dbReference type="Gene3D" id="2.30.30.60">
    <property type="match status" value="1"/>
</dbReference>
<evidence type="ECO:0000313" key="8">
    <source>
        <dbReference type="Proteomes" id="UP001320159"/>
    </source>
</evidence>
<dbReference type="InterPro" id="IPR010920">
    <property type="entry name" value="LSM_dom_sf"/>
</dbReference>
<keyword evidence="8" id="KW-1185">Reference proteome</keyword>